<feature type="transmembrane region" description="Helical" evidence="2">
    <location>
        <begin position="120"/>
        <end position="141"/>
    </location>
</feature>
<dbReference type="Pfam" id="PF00957">
    <property type="entry name" value="Synaptobrevin"/>
    <property type="match status" value="1"/>
</dbReference>
<dbReference type="GO" id="GO:0090161">
    <property type="term" value="P:Golgi ribbon formation"/>
    <property type="evidence" value="ECO:0007669"/>
    <property type="project" value="InterPro"/>
</dbReference>
<keyword evidence="2" id="KW-0472">Membrane</keyword>
<dbReference type="PANTHER" id="PTHR46897:SF1">
    <property type="entry name" value="VESICLE-ASSOCIATED MEMBRANE PROTEIN 4"/>
    <property type="match status" value="1"/>
</dbReference>
<evidence type="ECO:0000259" key="3">
    <source>
        <dbReference type="PROSITE" id="PS50892"/>
    </source>
</evidence>
<keyword evidence="2" id="KW-0812">Transmembrane</keyword>
<evidence type="ECO:0000313" key="4">
    <source>
        <dbReference type="EMBL" id="KAB7500881.1"/>
    </source>
</evidence>
<sequence length="142" mass="16352">MANFSRKHLSAEDISHANDDEVEKLIDDSTSKVDDDDDFFLRGPSAKKTVRFATDKLKDVQIQIAEVTDVMRDNVGRLLERGDRLDELNERSEGLSATSDQFRASSTRMQRKFWWQNMRANMWIIVIVVVVTLLIIIPVIIK</sequence>
<gene>
    <name evidence="4" type="primary">VAMP4</name>
    <name evidence="4" type="ORF">Anas_09751</name>
</gene>
<dbReference type="InterPro" id="IPR001388">
    <property type="entry name" value="Synaptobrevin-like"/>
</dbReference>
<keyword evidence="2" id="KW-1133">Transmembrane helix</keyword>
<evidence type="ECO:0000313" key="5">
    <source>
        <dbReference type="Proteomes" id="UP000326759"/>
    </source>
</evidence>
<proteinExistence type="predicted"/>
<protein>
    <submittedName>
        <fullName evidence="4">Vesicle-associated membrane protein 4</fullName>
    </submittedName>
</protein>
<keyword evidence="5" id="KW-1185">Reference proteome</keyword>
<organism evidence="4 5">
    <name type="scientific">Armadillidium nasatum</name>
    <dbReference type="NCBI Taxonomy" id="96803"/>
    <lineage>
        <taxon>Eukaryota</taxon>
        <taxon>Metazoa</taxon>
        <taxon>Ecdysozoa</taxon>
        <taxon>Arthropoda</taxon>
        <taxon>Crustacea</taxon>
        <taxon>Multicrustacea</taxon>
        <taxon>Malacostraca</taxon>
        <taxon>Eumalacostraca</taxon>
        <taxon>Peracarida</taxon>
        <taxon>Isopoda</taxon>
        <taxon>Oniscidea</taxon>
        <taxon>Crinocheta</taxon>
        <taxon>Armadillidiidae</taxon>
        <taxon>Armadillidium</taxon>
    </lineage>
</organism>
<dbReference type="OrthoDB" id="190375at2759"/>
<keyword evidence="1" id="KW-0175">Coiled coil</keyword>
<dbReference type="PANTHER" id="PTHR46897">
    <property type="entry name" value="VESICLE-ASSOCIATED MEMBRANE PROTEIN 4"/>
    <property type="match status" value="1"/>
</dbReference>
<dbReference type="GO" id="GO:0016020">
    <property type="term" value="C:membrane"/>
    <property type="evidence" value="ECO:0007669"/>
    <property type="project" value="InterPro"/>
</dbReference>
<name>A0A5N5T2W7_9CRUS</name>
<dbReference type="PROSITE" id="PS50892">
    <property type="entry name" value="V_SNARE"/>
    <property type="match status" value="1"/>
</dbReference>
<dbReference type="PRINTS" id="PR00219">
    <property type="entry name" value="SYNAPTOBREVN"/>
</dbReference>
<dbReference type="Gene3D" id="1.20.5.110">
    <property type="match status" value="1"/>
</dbReference>
<dbReference type="Proteomes" id="UP000326759">
    <property type="component" value="Unassembled WGS sequence"/>
</dbReference>
<evidence type="ECO:0000256" key="2">
    <source>
        <dbReference type="SAM" id="Phobius"/>
    </source>
</evidence>
<feature type="domain" description="V-SNARE coiled-coil homology" evidence="3">
    <location>
        <begin position="56"/>
        <end position="116"/>
    </location>
</feature>
<dbReference type="InterPro" id="IPR042887">
    <property type="entry name" value="VAMP4"/>
</dbReference>
<dbReference type="GO" id="GO:0016192">
    <property type="term" value="P:vesicle-mediated transport"/>
    <property type="evidence" value="ECO:0007669"/>
    <property type="project" value="InterPro"/>
</dbReference>
<dbReference type="InterPro" id="IPR042855">
    <property type="entry name" value="V_SNARE_CC"/>
</dbReference>
<dbReference type="SUPFAM" id="SSF58038">
    <property type="entry name" value="SNARE fusion complex"/>
    <property type="match status" value="1"/>
</dbReference>
<reference evidence="4 5" key="1">
    <citation type="journal article" date="2019" name="PLoS Biol.">
        <title>Sex chromosomes control vertical transmission of feminizing Wolbachia symbionts in an isopod.</title>
        <authorList>
            <person name="Becking T."/>
            <person name="Chebbi M.A."/>
            <person name="Giraud I."/>
            <person name="Moumen B."/>
            <person name="Laverre T."/>
            <person name="Caubet Y."/>
            <person name="Peccoud J."/>
            <person name="Gilbert C."/>
            <person name="Cordaux R."/>
        </authorList>
    </citation>
    <scope>NUCLEOTIDE SEQUENCE [LARGE SCALE GENOMIC DNA]</scope>
    <source>
        <strain evidence="4">ANa2</strain>
        <tissue evidence="4">Whole body excluding digestive tract and cuticle</tissue>
    </source>
</reference>
<accession>A0A5N5T2W7</accession>
<feature type="non-terminal residue" evidence="4">
    <location>
        <position position="142"/>
    </location>
</feature>
<evidence type="ECO:0000256" key="1">
    <source>
        <dbReference type="PROSITE-ProRule" id="PRU00290"/>
    </source>
</evidence>
<comment type="caution">
    <text evidence="4">The sequence shown here is derived from an EMBL/GenBank/DDBJ whole genome shotgun (WGS) entry which is preliminary data.</text>
</comment>
<dbReference type="EMBL" id="SEYY01012329">
    <property type="protein sequence ID" value="KAB7500881.1"/>
    <property type="molecule type" value="Genomic_DNA"/>
</dbReference>
<dbReference type="AlphaFoldDB" id="A0A5N5T2W7"/>